<evidence type="ECO:0000313" key="3">
    <source>
        <dbReference type="EMBL" id="GAX10734.1"/>
    </source>
</evidence>
<feature type="transmembrane region" description="Helical" evidence="1">
    <location>
        <begin position="384"/>
        <end position="406"/>
    </location>
</feature>
<dbReference type="Pfam" id="PF07690">
    <property type="entry name" value="MFS_1"/>
    <property type="match status" value="1"/>
</dbReference>
<feature type="transmembrane region" description="Helical" evidence="1">
    <location>
        <begin position="351"/>
        <end position="372"/>
    </location>
</feature>
<comment type="caution">
    <text evidence="3">The sequence shown here is derived from an EMBL/GenBank/DDBJ whole genome shotgun (WGS) entry which is preliminary data.</text>
</comment>
<keyword evidence="2" id="KW-0732">Signal</keyword>
<dbReference type="PANTHER" id="PTHR23534">
    <property type="entry name" value="MFS PERMEASE"/>
    <property type="match status" value="1"/>
</dbReference>
<name>A0A1Z5J9Q5_FISSO</name>
<feature type="transmembrane region" description="Helical" evidence="1">
    <location>
        <begin position="39"/>
        <end position="62"/>
    </location>
</feature>
<feature type="transmembrane region" description="Helical" evidence="1">
    <location>
        <begin position="284"/>
        <end position="302"/>
    </location>
</feature>
<feature type="transmembrane region" description="Helical" evidence="1">
    <location>
        <begin position="314"/>
        <end position="339"/>
    </location>
</feature>
<dbReference type="OrthoDB" id="45895at2759"/>
<dbReference type="InterPro" id="IPR011701">
    <property type="entry name" value="MFS"/>
</dbReference>
<feature type="transmembrane region" description="Helical" evidence="1">
    <location>
        <begin position="219"/>
        <end position="239"/>
    </location>
</feature>
<protein>
    <recommendedName>
        <fullName evidence="5">Major facilitator superfamily (MFS) profile domain-containing protein</fullName>
    </recommendedName>
</protein>
<feature type="transmembrane region" description="Helical" evidence="1">
    <location>
        <begin position="126"/>
        <end position="144"/>
    </location>
</feature>
<evidence type="ECO:0008006" key="5">
    <source>
        <dbReference type="Google" id="ProtNLM"/>
    </source>
</evidence>
<gene>
    <name evidence="3" type="ORF">FisN_14Lh254</name>
</gene>
<dbReference type="EMBL" id="BDSP01000022">
    <property type="protein sequence ID" value="GAX10734.1"/>
    <property type="molecule type" value="Genomic_DNA"/>
</dbReference>
<keyword evidence="1" id="KW-0472">Membrane</keyword>
<proteinExistence type="predicted"/>
<dbReference type="AlphaFoldDB" id="A0A1Z5J9Q5"/>
<reference evidence="3 4" key="1">
    <citation type="journal article" date="2015" name="Plant Cell">
        <title>Oil accumulation by the oleaginous diatom Fistulifera solaris as revealed by the genome and transcriptome.</title>
        <authorList>
            <person name="Tanaka T."/>
            <person name="Maeda Y."/>
            <person name="Veluchamy A."/>
            <person name="Tanaka M."/>
            <person name="Abida H."/>
            <person name="Marechal E."/>
            <person name="Bowler C."/>
            <person name="Muto M."/>
            <person name="Sunaga Y."/>
            <person name="Tanaka M."/>
            <person name="Yoshino T."/>
            <person name="Taniguchi T."/>
            <person name="Fukuda Y."/>
            <person name="Nemoto M."/>
            <person name="Matsumoto M."/>
            <person name="Wong P.S."/>
            <person name="Aburatani S."/>
            <person name="Fujibuchi W."/>
        </authorList>
    </citation>
    <scope>NUCLEOTIDE SEQUENCE [LARGE SCALE GENOMIC DNA]</scope>
    <source>
        <strain evidence="3 4">JPCC DA0580</strain>
    </source>
</reference>
<dbReference type="Gene3D" id="1.20.1250.20">
    <property type="entry name" value="MFS general substrate transporter like domains"/>
    <property type="match status" value="1"/>
</dbReference>
<sequence length="428" mass="45755">MRNLILSLLAWACTVSNVTLVVGSSGVVVLSIGGDDSASSLPLGGFVIGSAAVSLAITPWLFRLCTRRMSFLTGLGLGFLGTIICCISIVIESLALLVIGNFFFGMATGVGFYWRFTAVELVPSHWAARAVTLVVSGGCLAAFAGPESAQATKDMFSDDLEYMGVFVVTAIFGVLNFLFTMLVQFPESTNPKSNAIESSHSNEVNQGPALTSILYSSDFLLPMIISGLAWSIMAVPMSVVRVAMHQVGYSIRQSLTVIEIHFLGMYSPGFVAGPLIKQYGPTKVCAMGGALFAVSVICMLFAESEQDGNMGLWLVGLFVVGAGWNFAFTGATVWTANLYRKSPMYKEKVQAANDCLMFLFSGAWIFASSYIFEAGGSQLDGWKTMNYVVVGMLLVFFCVTGVGLQLDIAASRQAKEITNTAKDGMEDA</sequence>
<feature type="transmembrane region" description="Helical" evidence="1">
    <location>
        <begin position="69"/>
        <end position="91"/>
    </location>
</feature>
<evidence type="ECO:0000256" key="1">
    <source>
        <dbReference type="SAM" id="Phobius"/>
    </source>
</evidence>
<feature type="transmembrane region" description="Helical" evidence="1">
    <location>
        <begin position="97"/>
        <end position="114"/>
    </location>
</feature>
<evidence type="ECO:0000313" key="4">
    <source>
        <dbReference type="Proteomes" id="UP000198406"/>
    </source>
</evidence>
<organism evidence="3 4">
    <name type="scientific">Fistulifera solaris</name>
    <name type="common">Oleaginous diatom</name>
    <dbReference type="NCBI Taxonomy" id="1519565"/>
    <lineage>
        <taxon>Eukaryota</taxon>
        <taxon>Sar</taxon>
        <taxon>Stramenopiles</taxon>
        <taxon>Ochrophyta</taxon>
        <taxon>Bacillariophyta</taxon>
        <taxon>Bacillariophyceae</taxon>
        <taxon>Bacillariophycidae</taxon>
        <taxon>Naviculales</taxon>
        <taxon>Naviculaceae</taxon>
        <taxon>Fistulifera</taxon>
    </lineage>
</organism>
<dbReference type="InParanoid" id="A0A1Z5J9Q5"/>
<feature type="transmembrane region" description="Helical" evidence="1">
    <location>
        <begin position="251"/>
        <end position="272"/>
    </location>
</feature>
<keyword evidence="1" id="KW-0812">Transmembrane</keyword>
<feature type="chain" id="PRO_5013323575" description="Major facilitator superfamily (MFS) profile domain-containing protein" evidence="2">
    <location>
        <begin position="24"/>
        <end position="428"/>
    </location>
</feature>
<evidence type="ECO:0000256" key="2">
    <source>
        <dbReference type="SAM" id="SignalP"/>
    </source>
</evidence>
<accession>A0A1Z5J9Q5</accession>
<keyword evidence="4" id="KW-1185">Reference proteome</keyword>
<keyword evidence="1" id="KW-1133">Transmembrane helix</keyword>
<feature type="signal peptide" evidence="2">
    <location>
        <begin position="1"/>
        <end position="23"/>
    </location>
</feature>
<dbReference type="Proteomes" id="UP000198406">
    <property type="component" value="Unassembled WGS sequence"/>
</dbReference>
<dbReference type="GO" id="GO:0022857">
    <property type="term" value="F:transmembrane transporter activity"/>
    <property type="evidence" value="ECO:0007669"/>
    <property type="project" value="InterPro"/>
</dbReference>
<dbReference type="SUPFAM" id="SSF103473">
    <property type="entry name" value="MFS general substrate transporter"/>
    <property type="match status" value="1"/>
</dbReference>
<dbReference type="InterPro" id="IPR036259">
    <property type="entry name" value="MFS_trans_sf"/>
</dbReference>
<feature type="transmembrane region" description="Helical" evidence="1">
    <location>
        <begin position="164"/>
        <end position="183"/>
    </location>
</feature>
<dbReference type="PANTHER" id="PTHR23534:SF1">
    <property type="entry name" value="MAJOR FACILITATOR SUPERFAMILY PROTEIN"/>
    <property type="match status" value="1"/>
</dbReference>